<comment type="similarity">
    <text evidence="2">Belongs to the GMC oxidoreductase family.</text>
</comment>
<dbReference type="OrthoDB" id="269227at2759"/>
<evidence type="ECO:0000313" key="10">
    <source>
        <dbReference type="EMBL" id="PIL27875.1"/>
    </source>
</evidence>
<comment type="cofactor">
    <cofactor evidence="1 8">
        <name>FAD</name>
        <dbReference type="ChEBI" id="CHEBI:57692"/>
    </cofactor>
</comment>
<evidence type="ECO:0000256" key="4">
    <source>
        <dbReference type="ARBA" id="ARBA00022729"/>
    </source>
</evidence>
<feature type="active site" description="Proton donor" evidence="7">
    <location>
        <position position="551"/>
    </location>
</feature>
<dbReference type="AlphaFoldDB" id="A0A2G8S287"/>
<keyword evidence="3" id="KW-0285">Flavoprotein</keyword>
<proteinExistence type="inferred from homology"/>
<evidence type="ECO:0000256" key="1">
    <source>
        <dbReference type="ARBA" id="ARBA00001974"/>
    </source>
</evidence>
<dbReference type="SUPFAM" id="SSF54373">
    <property type="entry name" value="FAD-linked reductases, C-terminal domain"/>
    <property type="match status" value="1"/>
</dbReference>
<dbReference type="Pfam" id="PF00732">
    <property type="entry name" value="GMC_oxred_N"/>
    <property type="match status" value="1"/>
</dbReference>
<dbReference type="InterPro" id="IPR007867">
    <property type="entry name" value="GMC_OxRtase_C"/>
</dbReference>
<reference evidence="10 11" key="1">
    <citation type="journal article" date="2015" name="Sci. Rep.">
        <title>Chromosome-level genome map provides insights into diverse defense mechanisms in the medicinal fungus Ganoderma sinense.</title>
        <authorList>
            <person name="Zhu Y."/>
            <person name="Xu J."/>
            <person name="Sun C."/>
            <person name="Zhou S."/>
            <person name="Xu H."/>
            <person name="Nelson D.R."/>
            <person name="Qian J."/>
            <person name="Song J."/>
            <person name="Luo H."/>
            <person name="Xiang L."/>
            <person name="Li Y."/>
            <person name="Xu Z."/>
            <person name="Ji A."/>
            <person name="Wang L."/>
            <person name="Lu S."/>
            <person name="Hayward A."/>
            <person name="Sun W."/>
            <person name="Li X."/>
            <person name="Schwartz D.C."/>
            <person name="Wang Y."/>
            <person name="Chen S."/>
        </authorList>
    </citation>
    <scope>NUCLEOTIDE SEQUENCE [LARGE SCALE GENOMIC DNA]</scope>
    <source>
        <strain evidence="10 11">ZZ0214-1</strain>
    </source>
</reference>
<keyword evidence="11" id="KW-1185">Reference proteome</keyword>
<evidence type="ECO:0000259" key="9">
    <source>
        <dbReference type="PROSITE" id="PS00624"/>
    </source>
</evidence>
<dbReference type="STRING" id="1077348.A0A2G8S287"/>
<evidence type="ECO:0000256" key="3">
    <source>
        <dbReference type="ARBA" id="ARBA00022630"/>
    </source>
</evidence>
<sequence length="616" mass="66118">MGPACSYVIELSIDAAKALAYLGVHFDQVSGKAFDFIVIGGGTAGLVVASRLSEDPSKEVLVLEAGGAHLGDPMTDLPGMYAKCLGNPEYDWEFTTVPQEHAENTCHSWPRGKGLGGSSIANFYLFNRPGAEDVNAWERLGNPGWNWKNFLKYSMKGEKFIPPPEDVAKKKRLTYDPKFHGTDGPLVLSFPKLHPGWDLPLQDTFDALGIKPIAEPQAGDRVGFSMDVSTINPLTNRRSSSVVYLKQAASRPNIKVLVNAPVARVLSAPGEGFVATGVEFTVEGRKHVVSTKEGGEVIVSTGAVKSPQILELSGIGDPRVLGPLGIDTKVDLPTVGTNVQDHPFATLSYELKEPEKFNTIEPLADPTVAAEQLNLLNERGEGLLTLGAAGVAMAPLGALGDRGAELEADAPLADRHTAGLVEQHAELISRLEEGAANAEFVTFPGFWSVPNPPTPGSKNVTLCATLGRPFARGTIHITSTDPLAQPKIDPRVFEEEWDLRALVEEVKFARKVAATEPFASLLAREVNPGPAVQSDHDIAQWLKKHLAIAAHTTSTCSMRPRDKGGVVDPQLRVYGTRNLRVVDLSVLPLIVASHTQSLVYAVAEQAADIIKGVFEA</sequence>
<dbReference type="EMBL" id="AYKW01000033">
    <property type="protein sequence ID" value="PIL27875.1"/>
    <property type="molecule type" value="Genomic_DNA"/>
</dbReference>
<dbReference type="PANTHER" id="PTHR11552">
    <property type="entry name" value="GLUCOSE-METHANOL-CHOLINE GMC OXIDOREDUCTASE"/>
    <property type="match status" value="1"/>
</dbReference>
<dbReference type="InterPro" id="IPR000172">
    <property type="entry name" value="GMC_OxRdtase_N"/>
</dbReference>
<dbReference type="Pfam" id="PF05199">
    <property type="entry name" value="GMC_oxred_C"/>
    <property type="match status" value="1"/>
</dbReference>
<dbReference type="PIRSF" id="PIRSF000137">
    <property type="entry name" value="Alcohol_oxidase"/>
    <property type="match status" value="1"/>
</dbReference>
<dbReference type="SUPFAM" id="SSF51905">
    <property type="entry name" value="FAD/NAD(P)-binding domain"/>
    <property type="match status" value="1"/>
</dbReference>
<feature type="binding site" evidence="8">
    <location>
        <position position="262"/>
    </location>
    <ligand>
        <name>FAD</name>
        <dbReference type="ChEBI" id="CHEBI:57692"/>
    </ligand>
</feature>
<dbReference type="Gene3D" id="3.50.50.60">
    <property type="entry name" value="FAD/NAD(P)-binding domain"/>
    <property type="match status" value="1"/>
</dbReference>
<gene>
    <name evidence="10" type="ORF">GSI_09997</name>
</gene>
<dbReference type="Proteomes" id="UP000230002">
    <property type="component" value="Unassembled WGS sequence"/>
</dbReference>
<dbReference type="GO" id="GO:0050660">
    <property type="term" value="F:flavin adenine dinucleotide binding"/>
    <property type="evidence" value="ECO:0007669"/>
    <property type="project" value="InterPro"/>
</dbReference>
<dbReference type="PANTHER" id="PTHR11552:SF201">
    <property type="entry name" value="GLUCOSE-METHANOL-CHOLINE OXIDOREDUCTASE N-TERMINAL DOMAIN-CONTAINING PROTEIN"/>
    <property type="match status" value="1"/>
</dbReference>
<comment type="caution">
    <text evidence="10">The sequence shown here is derived from an EMBL/GenBank/DDBJ whole genome shotgun (WGS) entry which is preliminary data.</text>
</comment>
<evidence type="ECO:0000256" key="7">
    <source>
        <dbReference type="PIRSR" id="PIRSR000137-1"/>
    </source>
</evidence>
<evidence type="ECO:0000256" key="8">
    <source>
        <dbReference type="PIRSR" id="PIRSR000137-2"/>
    </source>
</evidence>
<dbReference type="InterPro" id="IPR012132">
    <property type="entry name" value="GMC_OxRdtase"/>
</dbReference>
<protein>
    <recommendedName>
        <fullName evidence="9">Glucose-methanol-choline oxidoreductase N-terminal domain-containing protein</fullName>
    </recommendedName>
</protein>
<keyword evidence="4" id="KW-0732">Signal</keyword>
<organism evidence="10 11">
    <name type="scientific">Ganoderma sinense ZZ0214-1</name>
    <dbReference type="NCBI Taxonomy" id="1077348"/>
    <lineage>
        <taxon>Eukaryota</taxon>
        <taxon>Fungi</taxon>
        <taxon>Dikarya</taxon>
        <taxon>Basidiomycota</taxon>
        <taxon>Agaricomycotina</taxon>
        <taxon>Agaricomycetes</taxon>
        <taxon>Polyporales</taxon>
        <taxon>Polyporaceae</taxon>
        <taxon>Ganoderma</taxon>
    </lineage>
</organism>
<feature type="active site" description="Proton acceptor" evidence="7">
    <location>
        <position position="594"/>
    </location>
</feature>
<evidence type="ECO:0000256" key="5">
    <source>
        <dbReference type="ARBA" id="ARBA00022827"/>
    </source>
</evidence>
<keyword evidence="5 8" id="KW-0274">FAD</keyword>
<accession>A0A2G8S287</accession>
<feature type="domain" description="Glucose-methanol-choline oxidoreductase N-terminal" evidence="9">
    <location>
        <begin position="302"/>
        <end position="316"/>
    </location>
</feature>
<dbReference type="Gene3D" id="3.30.560.10">
    <property type="entry name" value="Glucose Oxidase, domain 3"/>
    <property type="match status" value="1"/>
</dbReference>
<evidence type="ECO:0000256" key="2">
    <source>
        <dbReference type="ARBA" id="ARBA00010790"/>
    </source>
</evidence>
<dbReference type="InterPro" id="IPR036188">
    <property type="entry name" value="FAD/NAD-bd_sf"/>
</dbReference>
<dbReference type="PROSITE" id="PS00624">
    <property type="entry name" value="GMC_OXRED_2"/>
    <property type="match status" value="1"/>
</dbReference>
<evidence type="ECO:0000313" key="11">
    <source>
        <dbReference type="Proteomes" id="UP000230002"/>
    </source>
</evidence>
<name>A0A2G8S287_9APHY</name>
<dbReference type="GO" id="GO:0016614">
    <property type="term" value="F:oxidoreductase activity, acting on CH-OH group of donors"/>
    <property type="evidence" value="ECO:0007669"/>
    <property type="project" value="InterPro"/>
</dbReference>
<keyword evidence="6" id="KW-0560">Oxidoreductase</keyword>
<evidence type="ECO:0000256" key="6">
    <source>
        <dbReference type="ARBA" id="ARBA00023002"/>
    </source>
</evidence>